<name>A0A9W5RZT4_9BACL</name>
<reference evidence="2 3" key="1">
    <citation type="submission" date="2014-02" db="EMBL/GenBank/DDBJ databases">
        <title>Genome sequence of Paenibacillus darwinianus reveals adaptive mechanisms for survival in Antarctic soils.</title>
        <authorList>
            <person name="Dsouza M."/>
            <person name="Taylor M.W."/>
            <person name="Turner S.J."/>
            <person name="Aislabie J."/>
        </authorList>
    </citation>
    <scope>NUCLEOTIDE SEQUENCE [LARGE SCALE GENOMIC DNA]</scope>
    <source>
        <strain evidence="2 3">CE1</strain>
    </source>
</reference>
<dbReference type="Pfam" id="PF05175">
    <property type="entry name" value="MTS"/>
    <property type="match status" value="1"/>
</dbReference>
<dbReference type="CDD" id="cd02440">
    <property type="entry name" value="AdoMet_MTases"/>
    <property type="match status" value="1"/>
</dbReference>
<organism evidence="2 3">
    <name type="scientific">Paenibacillus darwinianus</name>
    <dbReference type="NCBI Taxonomy" id="1380763"/>
    <lineage>
        <taxon>Bacteria</taxon>
        <taxon>Bacillati</taxon>
        <taxon>Bacillota</taxon>
        <taxon>Bacilli</taxon>
        <taxon>Bacillales</taxon>
        <taxon>Paenibacillaceae</taxon>
        <taxon>Paenibacillus</taxon>
    </lineage>
</organism>
<feature type="domain" description="Methyltransferase small" evidence="1">
    <location>
        <begin position="22"/>
        <end position="132"/>
    </location>
</feature>
<dbReference type="InterPro" id="IPR050210">
    <property type="entry name" value="tRNA_Adenine-N(6)_MTase"/>
</dbReference>
<accession>A0A9W5RZT4</accession>
<protein>
    <recommendedName>
        <fullName evidence="1">Methyltransferase small domain-containing protein</fullName>
    </recommendedName>
</protein>
<dbReference type="AlphaFoldDB" id="A0A9W5RZT4"/>
<comment type="caution">
    <text evidence="2">The sequence shown here is derived from an EMBL/GenBank/DDBJ whole genome shotgun (WGS) entry which is preliminary data.</text>
</comment>
<dbReference type="EMBL" id="JFHU01000194">
    <property type="protein sequence ID" value="EXX86347.1"/>
    <property type="molecule type" value="Genomic_DNA"/>
</dbReference>
<evidence type="ECO:0000313" key="2">
    <source>
        <dbReference type="EMBL" id="EXX86347.1"/>
    </source>
</evidence>
<gene>
    <name evidence="2" type="ORF">BG53_06580</name>
</gene>
<proteinExistence type="predicted"/>
<dbReference type="GO" id="GO:0008168">
    <property type="term" value="F:methyltransferase activity"/>
    <property type="evidence" value="ECO:0007669"/>
    <property type="project" value="InterPro"/>
</dbReference>
<dbReference type="InterPro" id="IPR029063">
    <property type="entry name" value="SAM-dependent_MTases_sf"/>
</dbReference>
<dbReference type="Gene3D" id="3.40.50.150">
    <property type="entry name" value="Vaccinia Virus protein VP39"/>
    <property type="match status" value="1"/>
</dbReference>
<dbReference type="Proteomes" id="UP000053750">
    <property type="component" value="Unassembled WGS sequence"/>
</dbReference>
<dbReference type="InterPro" id="IPR007848">
    <property type="entry name" value="Small_mtfrase_dom"/>
</dbReference>
<sequence length="256" mass="28427">MSDNDELLLSSERLDDLLTHDLKIIQSPEVFSFSMDAVLLARFASVPAKGKVLDLCTGNGVVPLLLSTRTKATIDGVEIQSRLADMAKRSVRLNGLHARVTIYEGDLRTFHQQSGYGGYDTVTVNPPYLPMGGGDRNANKHMEAARHEMHGTLDEIVTACARLVKSGGKVAMVHRPSRLIEIINSFTRAKLEPKRIRLVHPYAEAEANMVLIEAMRDAKPDVKVLPPLIVYNSKKEYNAELMHIYYGDTRAGKKES</sequence>
<keyword evidence="3" id="KW-1185">Reference proteome</keyword>
<dbReference type="OrthoDB" id="9777257at2"/>
<dbReference type="PANTHER" id="PTHR47739">
    <property type="entry name" value="TRNA1(VAL) (ADENINE(37)-N6)-METHYLTRANSFERASE"/>
    <property type="match status" value="1"/>
</dbReference>
<dbReference type="RefSeq" id="WP_036584305.1">
    <property type="nucleotide sequence ID" value="NZ_KK082140.1"/>
</dbReference>
<evidence type="ECO:0000259" key="1">
    <source>
        <dbReference type="Pfam" id="PF05175"/>
    </source>
</evidence>
<evidence type="ECO:0000313" key="3">
    <source>
        <dbReference type="Proteomes" id="UP000053750"/>
    </source>
</evidence>
<dbReference type="PANTHER" id="PTHR47739:SF1">
    <property type="entry name" value="TRNA1(VAL) (ADENINE(37)-N6)-METHYLTRANSFERASE"/>
    <property type="match status" value="1"/>
</dbReference>
<dbReference type="SUPFAM" id="SSF53335">
    <property type="entry name" value="S-adenosyl-L-methionine-dependent methyltransferases"/>
    <property type="match status" value="1"/>
</dbReference>